<keyword evidence="1 3" id="KW-0853">WD repeat</keyword>
<dbReference type="SMART" id="SM00320">
    <property type="entry name" value="WD40"/>
    <property type="match status" value="4"/>
</dbReference>
<keyword evidence="2" id="KW-0677">Repeat</keyword>
<gene>
    <name evidence="4" type="ORF">GCM10022278_20760</name>
</gene>
<evidence type="ECO:0000256" key="2">
    <source>
        <dbReference type="ARBA" id="ARBA00022737"/>
    </source>
</evidence>
<dbReference type="InterPro" id="IPR050505">
    <property type="entry name" value="WDR55/POC1"/>
</dbReference>
<dbReference type="Proteomes" id="UP001501337">
    <property type="component" value="Unassembled WGS sequence"/>
</dbReference>
<dbReference type="PANTHER" id="PTHR44019:SF8">
    <property type="entry name" value="POC1 CENTRIOLAR PROTEIN HOMOLOG"/>
    <property type="match status" value="1"/>
</dbReference>
<dbReference type="RefSeq" id="WP_344805995.1">
    <property type="nucleotide sequence ID" value="NZ_BAABBO010000009.1"/>
</dbReference>
<comment type="caution">
    <text evidence="4">The sequence shown here is derived from an EMBL/GenBank/DDBJ whole genome shotgun (WGS) entry which is preliminary data.</text>
</comment>
<dbReference type="InterPro" id="IPR001680">
    <property type="entry name" value="WD40_rpt"/>
</dbReference>
<name>A0ABP7PC87_9GAMM</name>
<dbReference type="Pfam" id="PF00400">
    <property type="entry name" value="WD40"/>
    <property type="match status" value="1"/>
</dbReference>
<proteinExistence type="predicted"/>
<dbReference type="InterPro" id="IPR011047">
    <property type="entry name" value="Quinoprotein_ADH-like_sf"/>
</dbReference>
<dbReference type="PROSITE" id="PS51257">
    <property type="entry name" value="PROKAR_LIPOPROTEIN"/>
    <property type="match status" value="1"/>
</dbReference>
<sequence length="337" mass="35680">MLVRSLKTISPWHRFAVISLLTAGISACTPGPERLDVVAEQGLLSGALSADGKLLLLGSVHHGGSLWSTSPAERLYDWNHASGSLSTLRAVGLSPPDAATPTAVTAEDKAISVWDLNTGQSKAFYGLPAVVESFDVSSDGRWALAGLRDSRALHIDLASGASRHEFVHGAIVNTVGMDQASQRAITGSEDQRARVWSLADGRMLSEFQHGNQVTAVALSADGSLAFSSAQREGSVIWDAASGDTVSLIQLGYERITSARFSDDRNTLLLGSFKGDVYRIEVASGQILQHWVAGQPSLFERNASRAVLSLAYLDGSDGQTIVAAVSNGTLQHFQLTAP</sequence>
<evidence type="ECO:0000313" key="4">
    <source>
        <dbReference type="EMBL" id="GAA3962681.1"/>
    </source>
</evidence>
<keyword evidence="5" id="KW-1185">Reference proteome</keyword>
<dbReference type="PANTHER" id="PTHR44019">
    <property type="entry name" value="WD REPEAT-CONTAINING PROTEIN 55"/>
    <property type="match status" value="1"/>
</dbReference>
<feature type="repeat" description="WD" evidence="3">
    <location>
        <begin position="165"/>
        <end position="206"/>
    </location>
</feature>
<organism evidence="4 5">
    <name type="scientific">Allohahella marinimesophila</name>
    <dbReference type="NCBI Taxonomy" id="1054972"/>
    <lineage>
        <taxon>Bacteria</taxon>
        <taxon>Pseudomonadati</taxon>
        <taxon>Pseudomonadota</taxon>
        <taxon>Gammaproteobacteria</taxon>
        <taxon>Oceanospirillales</taxon>
        <taxon>Hahellaceae</taxon>
        <taxon>Allohahella</taxon>
    </lineage>
</organism>
<dbReference type="Gene3D" id="2.130.10.10">
    <property type="entry name" value="YVTN repeat-like/Quinoprotein amine dehydrogenase"/>
    <property type="match status" value="2"/>
</dbReference>
<reference evidence="5" key="1">
    <citation type="journal article" date="2019" name="Int. J. Syst. Evol. Microbiol.">
        <title>The Global Catalogue of Microorganisms (GCM) 10K type strain sequencing project: providing services to taxonomists for standard genome sequencing and annotation.</title>
        <authorList>
            <consortium name="The Broad Institute Genomics Platform"/>
            <consortium name="The Broad Institute Genome Sequencing Center for Infectious Disease"/>
            <person name="Wu L."/>
            <person name="Ma J."/>
        </authorList>
    </citation>
    <scope>NUCLEOTIDE SEQUENCE [LARGE SCALE GENOMIC DNA]</scope>
    <source>
        <strain evidence="5">JCM 17555</strain>
    </source>
</reference>
<dbReference type="EMBL" id="BAABBO010000009">
    <property type="protein sequence ID" value="GAA3962681.1"/>
    <property type="molecule type" value="Genomic_DNA"/>
</dbReference>
<dbReference type="SUPFAM" id="SSF50998">
    <property type="entry name" value="Quinoprotein alcohol dehydrogenase-like"/>
    <property type="match status" value="1"/>
</dbReference>
<evidence type="ECO:0000256" key="1">
    <source>
        <dbReference type="ARBA" id="ARBA00022574"/>
    </source>
</evidence>
<evidence type="ECO:0000313" key="5">
    <source>
        <dbReference type="Proteomes" id="UP001501337"/>
    </source>
</evidence>
<evidence type="ECO:0000256" key="3">
    <source>
        <dbReference type="PROSITE-ProRule" id="PRU00221"/>
    </source>
</evidence>
<dbReference type="InterPro" id="IPR015943">
    <property type="entry name" value="WD40/YVTN_repeat-like_dom_sf"/>
</dbReference>
<accession>A0ABP7PC87</accession>
<dbReference type="PROSITE" id="PS50082">
    <property type="entry name" value="WD_REPEATS_2"/>
    <property type="match status" value="1"/>
</dbReference>
<protein>
    <submittedName>
        <fullName evidence="4">PQQ-binding-like beta-propeller repeat protein</fullName>
    </submittedName>
</protein>